<comment type="subcellular location">
    <subcellularLocation>
        <location evidence="1 9">Cell membrane</location>
        <topology evidence="1 9">Multi-pass membrane protein</topology>
    </subcellularLocation>
</comment>
<dbReference type="Pfam" id="PF00528">
    <property type="entry name" value="BPD_transp_1"/>
    <property type="match status" value="1"/>
</dbReference>
<dbReference type="EMBL" id="JYIK01000910">
    <property type="protein sequence ID" value="KWX08979.1"/>
    <property type="molecule type" value="Genomic_DNA"/>
</dbReference>
<dbReference type="GO" id="GO:0022857">
    <property type="term" value="F:transmembrane transporter activity"/>
    <property type="evidence" value="ECO:0007669"/>
    <property type="project" value="InterPro"/>
</dbReference>
<feature type="transmembrane region" description="Helical" evidence="9">
    <location>
        <begin position="58"/>
        <end position="78"/>
    </location>
</feature>
<dbReference type="STRING" id="1469144.LI90_1393"/>
<dbReference type="EMBL" id="JYIJ01000015">
    <property type="protein sequence ID" value="KWX04488.1"/>
    <property type="molecule type" value="Genomic_DNA"/>
</dbReference>
<dbReference type="NCBIfam" id="TIGR01726">
    <property type="entry name" value="HEQRo_perm_3TM"/>
    <property type="match status" value="1"/>
</dbReference>
<reference evidence="14" key="3">
    <citation type="submission" date="2015-04" db="EMBL/GenBank/DDBJ databases">
        <title>Physiological reanalysis, assessment of diazotrophy, and genome sequences of multiple isolates of Streptomyces thermoautotrophicus.</title>
        <authorList>
            <person name="MacKellar D.C."/>
            <person name="Lieber L."/>
            <person name="Norman J."/>
            <person name="Bolger A."/>
            <person name="Tobin C."/>
            <person name="Murray J.W."/>
            <person name="Chang R."/>
            <person name="Ford T."/>
            <person name="Nguyen P.Q."/>
            <person name="Woodward J."/>
            <person name="Permingeat H."/>
            <person name="Joshi N.S."/>
            <person name="Silver P.A."/>
            <person name="Usadel B."/>
            <person name="Rutherford A.W."/>
            <person name="Friesen M."/>
            <person name="Prell J."/>
        </authorList>
    </citation>
    <scope>NUCLEOTIDE SEQUENCE [LARGE SCALE GENOMIC DNA]</scope>
    <source>
        <strain evidence="14">H1</strain>
    </source>
</reference>
<evidence type="ECO:0000313" key="16">
    <source>
        <dbReference type="Proteomes" id="UP000070659"/>
    </source>
</evidence>
<evidence type="ECO:0000256" key="1">
    <source>
        <dbReference type="ARBA" id="ARBA00004651"/>
    </source>
</evidence>
<keyword evidence="7 9" id="KW-1133">Transmembrane helix</keyword>
<comment type="similarity">
    <text evidence="2">Belongs to the binding-protein-dependent transport system permease family. HisMQ subfamily.</text>
</comment>
<reference evidence="11" key="4">
    <citation type="submission" date="2015-04" db="EMBL/GenBank/DDBJ databases">
        <title>Physiological reanalysis, assessment of diazotrophy, and genome sequences of multiple isolates of Streptomyces thermoautotrophicus.</title>
        <authorList>
            <person name="MacKellar D.C."/>
            <person name="Lieber L."/>
            <person name="Norman J."/>
            <person name="Bolger A."/>
            <person name="Tobin C."/>
            <person name="Murray J.W."/>
            <person name="Woodward J."/>
            <person name="Friesen M."/>
            <person name="Prell J."/>
        </authorList>
    </citation>
    <scope>NUCLEOTIDE SEQUENCE [LARGE SCALE GENOMIC DNA]</scope>
    <source>
        <strain evidence="11">H1</strain>
    </source>
</reference>
<dbReference type="RefSeq" id="WP_066885619.1">
    <property type="nucleotide sequence ID" value="NZ_CP171739.1"/>
</dbReference>
<gene>
    <name evidence="11" type="ORF">LI90_1393</name>
    <name evidence="12" type="ORF">TH66_07960</name>
    <name evidence="13" type="ORF">TR74_12390</name>
</gene>
<feature type="domain" description="ABC transmembrane type-1" evidence="10">
    <location>
        <begin position="16"/>
        <end position="204"/>
    </location>
</feature>
<dbReference type="Proteomes" id="UP000070659">
    <property type="component" value="Unassembled WGS sequence"/>
</dbReference>
<accession>A0A132MPG4</accession>
<dbReference type="GO" id="GO:0006865">
    <property type="term" value="P:amino acid transport"/>
    <property type="evidence" value="ECO:0007669"/>
    <property type="project" value="UniProtKB-KW"/>
</dbReference>
<keyword evidence="6" id="KW-0029">Amino-acid transport</keyword>
<organism evidence="11 14">
    <name type="scientific">Carbonactinospora thermoautotrophica</name>
    <dbReference type="NCBI Taxonomy" id="1469144"/>
    <lineage>
        <taxon>Bacteria</taxon>
        <taxon>Bacillati</taxon>
        <taxon>Actinomycetota</taxon>
        <taxon>Actinomycetes</taxon>
        <taxon>Kitasatosporales</taxon>
        <taxon>Carbonactinosporaceae</taxon>
        <taxon>Carbonactinospora</taxon>
    </lineage>
</organism>
<evidence type="ECO:0000256" key="3">
    <source>
        <dbReference type="ARBA" id="ARBA00022448"/>
    </source>
</evidence>
<keyword evidence="14" id="KW-1185">Reference proteome</keyword>
<sequence length="215" mass="23546">MLRILTDNWDIFGRAIATTLALTVLSGVLSLLWGSVLATMRVCPVPALRRAGSAYVNVLRNTPLTLVFLFIVFGLPSLQIDLTYFQRAVLSLTLYTSAFVCEAIRSGINTVPVGQAEAARSIGMTFWQTLTLVVLPQAFRAVVPPLGSVLIAMTKNTTIAAGFAVTELGSVRQFLSERGEPAVPTLIWVALIFLAIVLPMAWGLRIVERRWVMQR</sequence>
<evidence type="ECO:0000256" key="7">
    <source>
        <dbReference type="ARBA" id="ARBA00022989"/>
    </source>
</evidence>
<dbReference type="Proteomes" id="UP000070598">
    <property type="component" value="Unassembled WGS sequence"/>
</dbReference>
<evidence type="ECO:0000256" key="9">
    <source>
        <dbReference type="RuleBase" id="RU363032"/>
    </source>
</evidence>
<dbReference type="OrthoDB" id="3181282at2"/>
<keyword evidence="5 9" id="KW-0812">Transmembrane</keyword>
<keyword evidence="4" id="KW-1003">Cell membrane</keyword>
<dbReference type="Gene3D" id="1.10.3720.10">
    <property type="entry name" value="MetI-like"/>
    <property type="match status" value="1"/>
</dbReference>
<dbReference type="PROSITE" id="PS50928">
    <property type="entry name" value="ABC_TM1"/>
    <property type="match status" value="1"/>
</dbReference>
<evidence type="ECO:0000259" key="10">
    <source>
        <dbReference type="PROSITE" id="PS50928"/>
    </source>
</evidence>
<dbReference type="CDD" id="cd06261">
    <property type="entry name" value="TM_PBP2"/>
    <property type="match status" value="1"/>
</dbReference>
<dbReference type="SUPFAM" id="SSF161098">
    <property type="entry name" value="MetI-like"/>
    <property type="match status" value="1"/>
</dbReference>
<dbReference type="PANTHER" id="PTHR30614">
    <property type="entry name" value="MEMBRANE COMPONENT OF AMINO ACID ABC TRANSPORTER"/>
    <property type="match status" value="1"/>
</dbReference>
<feature type="transmembrane region" description="Helical" evidence="9">
    <location>
        <begin position="186"/>
        <end position="207"/>
    </location>
</feature>
<evidence type="ECO:0000313" key="12">
    <source>
        <dbReference type="EMBL" id="KWX04488.1"/>
    </source>
</evidence>
<evidence type="ECO:0000256" key="8">
    <source>
        <dbReference type="ARBA" id="ARBA00023136"/>
    </source>
</evidence>
<protein>
    <submittedName>
        <fullName evidence="12">Amino acid ABC transporter permease</fullName>
    </submittedName>
    <submittedName>
        <fullName evidence="11">Polar amino acid ABC transporter</fullName>
    </submittedName>
</protein>
<evidence type="ECO:0000313" key="14">
    <source>
        <dbReference type="Proteomes" id="UP000070188"/>
    </source>
</evidence>
<evidence type="ECO:0000256" key="6">
    <source>
        <dbReference type="ARBA" id="ARBA00022970"/>
    </source>
</evidence>
<evidence type="ECO:0000256" key="2">
    <source>
        <dbReference type="ARBA" id="ARBA00010072"/>
    </source>
</evidence>
<reference evidence="15" key="2">
    <citation type="submission" date="2015-02" db="EMBL/GenBank/DDBJ databases">
        <title>Physiological reanalysis, assessment of diazotrophy, and genome sequences of multiple isolates of Streptomyces thermoautotrophicus.</title>
        <authorList>
            <person name="MacKellar D.C."/>
            <person name="Lieber L."/>
            <person name="Norman J."/>
            <person name="Bolger A."/>
            <person name="Tobin C."/>
            <person name="Murray J.W."/>
            <person name="Friesen M."/>
            <person name="Prell J."/>
        </authorList>
    </citation>
    <scope>NUCLEOTIDE SEQUENCE [LARGE SCALE GENOMIC DNA]</scope>
    <source>
        <strain evidence="15">UBT1</strain>
    </source>
</reference>
<dbReference type="AlphaFoldDB" id="A0A132MPG4"/>
<dbReference type="Proteomes" id="UP000070188">
    <property type="component" value="Unassembled WGS sequence"/>
</dbReference>
<feature type="transmembrane region" description="Helical" evidence="9">
    <location>
        <begin position="12"/>
        <end position="37"/>
    </location>
</feature>
<proteinExistence type="inferred from homology"/>
<dbReference type="PATRIC" id="fig|1469144.10.peg.1531"/>
<keyword evidence="3 9" id="KW-0813">Transport</keyword>
<keyword evidence="8 9" id="KW-0472">Membrane</keyword>
<dbReference type="InterPro" id="IPR035906">
    <property type="entry name" value="MetI-like_sf"/>
</dbReference>
<comment type="caution">
    <text evidence="11">The sequence shown here is derived from an EMBL/GenBank/DDBJ whole genome shotgun (WGS) entry which is preliminary data.</text>
</comment>
<dbReference type="InterPro" id="IPR043429">
    <property type="entry name" value="ArtM/GltK/GlnP/TcyL/YhdX-like"/>
</dbReference>
<dbReference type="PANTHER" id="PTHR30614:SF37">
    <property type="entry name" value="AMINO-ACID ABC TRANSPORTER PERMEASE PROTEIN YHDX-RELATED"/>
    <property type="match status" value="1"/>
</dbReference>
<evidence type="ECO:0000256" key="4">
    <source>
        <dbReference type="ARBA" id="ARBA00022475"/>
    </source>
</evidence>
<dbReference type="InterPro" id="IPR000515">
    <property type="entry name" value="MetI-like"/>
</dbReference>
<dbReference type="InterPro" id="IPR010065">
    <property type="entry name" value="AA_ABC_transptr_permease_3TM"/>
</dbReference>
<reference evidence="12 16" key="1">
    <citation type="submission" date="2015-02" db="EMBL/GenBank/DDBJ databases">
        <title>Physiological reanalysis, assessment of diazotrophy, and genome sequences of multiple isolates of Streptomyces thermoautotrophicus.</title>
        <authorList>
            <person name="MacKellar D.C."/>
            <person name="Lieber L."/>
            <person name="Norman J."/>
            <person name="Bolger A."/>
            <person name="Tobin C."/>
            <person name="Murray J.W."/>
            <person name="Prell J."/>
        </authorList>
    </citation>
    <scope>NUCLEOTIDE SEQUENCE [LARGE SCALE GENOMIC DNA]</scope>
    <source>
        <strain evidence="12 16">UBT1</strain>
    </source>
</reference>
<evidence type="ECO:0000256" key="5">
    <source>
        <dbReference type="ARBA" id="ARBA00022692"/>
    </source>
</evidence>
<dbReference type="EMBL" id="LAXD01000001">
    <property type="protein sequence ID" value="KWW99754.1"/>
    <property type="molecule type" value="Genomic_DNA"/>
</dbReference>
<name>A0A132MPG4_9ACTN</name>
<evidence type="ECO:0000313" key="15">
    <source>
        <dbReference type="Proteomes" id="UP000070598"/>
    </source>
</evidence>
<dbReference type="GO" id="GO:0043190">
    <property type="term" value="C:ATP-binding cassette (ABC) transporter complex"/>
    <property type="evidence" value="ECO:0007669"/>
    <property type="project" value="InterPro"/>
</dbReference>
<evidence type="ECO:0000313" key="13">
    <source>
        <dbReference type="EMBL" id="KWX08979.1"/>
    </source>
</evidence>
<evidence type="ECO:0000313" key="11">
    <source>
        <dbReference type="EMBL" id="KWW99754.1"/>
    </source>
</evidence>